<accession>A0ABV1AD63</accession>
<keyword evidence="2" id="KW-1185">Reference proteome</keyword>
<comment type="caution">
    <text evidence="1">The sequence shown here is derived from an EMBL/GenBank/DDBJ whole genome shotgun (WGS) entry which is preliminary data.</text>
</comment>
<evidence type="ECO:0000313" key="2">
    <source>
        <dbReference type="Proteomes" id="UP001469553"/>
    </source>
</evidence>
<protein>
    <submittedName>
        <fullName evidence="1">Uncharacterized protein</fullName>
    </submittedName>
</protein>
<dbReference type="Proteomes" id="UP001469553">
    <property type="component" value="Unassembled WGS sequence"/>
</dbReference>
<evidence type="ECO:0000313" key="1">
    <source>
        <dbReference type="EMBL" id="MEQ2315586.1"/>
    </source>
</evidence>
<reference evidence="1 2" key="1">
    <citation type="submission" date="2021-06" db="EMBL/GenBank/DDBJ databases">
        <authorList>
            <person name="Palmer J.M."/>
        </authorList>
    </citation>
    <scope>NUCLEOTIDE SEQUENCE [LARGE SCALE GENOMIC DNA]</scope>
    <source>
        <strain evidence="1 2">AS_MEX2019</strain>
        <tissue evidence="1">Muscle</tissue>
    </source>
</reference>
<gene>
    <name evidence="1" type="ORF">AMECASPLE_023998</name>
</gene>
<sequence>MYNSNCLCEPVRLQDLLLKNTWQETRFSLHPNMEDKMDSSPNPAVQSALIGLSTPSLTSTISPCSISNLSPSVSSCSFTLPPAFLLMLHPSCRLHPPCMHPFSAWQAEVMAAVACLRL</sequence>
<dbReference type="EMBL" id="JAHRIP010086895">
    <property type="protein sequence ID" value="MEQ2315586.1"/>
    <property type="molecule type" value="Genomic_DNA"/>
</dbReference>
<organism evidence="1 2">
    <name type="scientific">Ameca splendens</name>
    <dbReference type="NCBI Taxonomy" id="208324"/>
    <lineage>
        <taxon>Eukaryota</taxon>
        <taxon>Metazoa</taxon>
        <taxon>Chordata</taxon>
        <taxon>Craniata</taxon>
        <taxon>Vertebrata</taxon>
        <taxon>Euteleostomi</taxon>
        <taxon>Actinopterygii</taxon>
        <taxon>Neopterygii</taxon>
        <taxon>Teleostei</taxon>
        <taxon>Neoteleostei</taxon>
        <taxon>Acanthomorphata</taxon>
        <taxon>Ovalentaria</taxon>
        <taxon>Atherinomorphae</taxon>
        <taxon>Cyprinodontiformes</taxon>
        <taxon>Goodeidae</taxon>
        <taxon>Ameca</taxon>
    </lineage>
</organism>
<proteinExistence type="predicted"/>
<name>A0ABV1AD63_9TELE</name>